<gene>
    <name evidence="9" type="ORF">PCOR1329_LOCUS85491</name>
</gene>
<dbReference type="EMBL" id="CAUYUJ010022626">
    <property type="protein sequence ID" value="CAK0911712.1"/>
    <property type="molecule type" value="Genomic_DNA"/>
</dbReference>
<evidence type="ECO:0000313" key="10">
    <source>
        <dbReference type="Proteomes" id="UP001189429"/>
    </source>
</evidence>
<dbReference type="InterPro" id="IPR007653">
    <property type="entry name" value="SPC3"/>
</dbReference>
<keyword evidence="7" id="KW-0472">Membrane</keyword>
<evidence type="ECO:0000256" key="6">
    <source>
        <dbReference type="ARBA" id="ARBA00022989"/>
    </source>
</evidence>
<evidence type="ECO:0000256" key="1">
    <source>
        <dbReference type="ARBA" id="ARBA00004648"/>
    </source>
</evidence>
<evidence type="ECO:0000256" key="7">
    <source>
        <dbReference type="ARBA" id="ARBA00023136"/>
    </source>
</evidence>
<evidence type="ECO:0000256" key="3">
    <source>
        <dbReference type="ARBA" id="ARBA00022692"/>
    </source>
</evidence>
<comment type="caution">
    <text evidence="9">The sequence shown here is derived from an EMBL/GenBank/DDBJ whole genome shotgun (WGS) entry which is preliminary data.</text>
</comment>
<dbReference type="Pfam" id="PF04573">
    <property type="entry name" value="SPC22"/>
    <property type="match status" value="1"/>
</dbReference>
<sequence length="156" mass="18096">MTSYLPEFATSSTGDIALNKVHDLTINTYLKMDQCMLSFDISHNLTSEFNWNMNQLFVYVVASYNSSSNKRNEVTIWDRIVTNSREAYLVAQSLKVEYPLRDQYQELRGKNVLLEVRYRTMPITGIMYTKQVGFGRNSWEPCMSFQIASLECICVN</sequence>
<comment type="subcellular location">
    <subcellularLocation>
        <location evidence="1">Endoplasmic reticulum membrane</location>
        <topology evidence="1">Single-pass type II membrane protein</topology>
    </subcellularLocation>
</comment>
<evidence type="ECO:0000256" key="2">
    <source>
        <dbReference type="ARBA" id="ARBA00009289"/>
    </source>
</evidence>
<keyword evidence="10" id="KW-1185">Reference proteome</keyword>
<dbReference type="Proteomes" id="UP001189429">
    <property type="component" value="Unassembled WGS sequence"/>
</dbReference>
<proteinExistence type="inferred from homology"/>
<keyword evidence="5" id="KW-0735">Signal-anchor</keyword>
<protein>
    <recommendedName>
        <fullName evidence="8">Signal peptidase complex subunit 3</fullName>
    </recommendedName>
</protein>
<name>A0ABN9YG18_9DINO</name>
<evidence type="ECO:0000256" key="5">
    <source>
        <dbReference type="ARBA" id="ARBA00022968"/>
    </source>
</evidence>
<organism evidence="9 10">
    <name type="scientific">Prorocentrum cordatum</name>
    <dbReference type="NCBI Taxonomy" id="2364126"/>
    <lineage>
        <taxon>Eukaryota</taxon>
        <taxon>Sar</taxon>
        <taxon>Alveolata</taxon>
        <taxon>Dinophyceae</taxon>
        <taxon>Prorocentrales</taxon>
        <taxon>Prorocentraceae</taxon>
        <taxon>Prorocentrum</taxon>
    </lineage>
</organism>
<dbReference type="PANTHER" id="PTHR12804:SF0">
    <property type="entry name" value="SIGNAL PEPTIDASE COMPLEX SUBUNIT 3"/>
    <property type="match status" value="1"/>
</dbReference>
<comment type="similarity">
    <text evidence="2">Belongs to the SPCS3 family.</text>
</comment>
<evidence type="ECO:0000256" key="8">
    <source>
        <dbReference type="ARBA" id="ARBA00029556"/>
    </source>
</evidence>
<keyword evidence="4" id="KW-0256">Endoplasmic reticulum</keyword>
<evidence type="ECO:0000256" key="4">
    <source>
        <dbReference type="ARBA" id="ARBA00022824"/>
    </source>
</evidence>
<dbReference type="PANTHER" id="PTHR12804">
    <property type="entry name" value="MICROSOMAL SIGNAL PEPTIDASE 23 KD SUBUNIT SPC22/23"/>
    <property type="match status" value="1"/>
</dbReference>
<keyword evidence="3" id="KW-0812">Transmembrane</keyword>
<accession>A0ABN9YG18</accession>
<reference evidence="9" key="1">
    <citation type="submission" date="2023-10" db="EMBL/GenBank/DDBJ databases">
        <authorList>
            <person name="Chen Y."/>
            <person name="Shah S."/>
            <person name="Dougan E. K."/>
            <person name="Thang M."/>
            <person name="Chan C."/>
        </authorList>
    </citation>
    <scope>NUCLEOTIDE SEQUENCE [LARGE SCALE GENOMIC DNA]</scope>
</reference>
<evidence type="ECO:0000313" key="9">
    <source>
        <dbReference type="EMBL" id="CAK0911712.1"/>
    </source>
</evidence>
<keyword evidence="6" id="KW-1133">Transmembrane helix</keyword>